<feature type="domain" description="Translation initiation factor 3 N-terminal" evidence="1">
    <location>
        <begin position="68"/>
        <end position="107"/>
    </location>
</feature>
<keyword evidence="2" id="KW-0396">Initiation factor</keyword>
<keyword evidence="3" id="KW-1185">Reference proteome</keyword>
<accession>A0ABD1PKH3</accession>
<protein>
    <submittedName>
        <fullName evidence="2">Translation initiation factor</fullName>
    </submittedName>
</protein>
<comment type="caution">
    <text evidence="2">The sequence shown here is derived from an EMBL/GenBank/DDBJ whole genome shotgun (WGS) entry which is preliminary data.</text>
</comment>
<dbReference type="GO" id="GO:0003743">
    <property type="term" value="F:translation initiation factor activity"/>
    <property type="evidence" value="ECO:0007669"/>
    <property type="project" value="UniProtKB-KW"/>
</dbReference>
<sequence length="107" mass="11791">MQENLRGRFLNIVPTQKSAKLTSAVEQDIPSAYEALQYYVSSGYFFQRGCWVLFEPTTATGDLSGASRDVGIVSKGEALQMADKAELDLVILSPDADPPVVRIMDYK</sequence>
<evidence type="ECO:0000313" key="3">
    <source>
        <dbReference type="Proteomes" id="UP001604277"/>
    </source>
</evidence>
<dbReference type="PANTHER" id="PTHR10938:SF0">
    <property type="entry name" value="TRANSLATION INITIATION FACTOR IF-3, MITOCHONDRIAL"/>
    <property type="match status" value="1"/>
</dbReference>
<keyword evidence="2" id="KW-0648">Protein biosynthesis</keyword>
<dbReference type="InterPro" id="IPR001288">
    <property type="entry name" value="Translation_initiation_fac_3"/>
</dbReference>
<organism evidence="2 3">
    <name type="scientific">Forsythia ovata</name>
    <dbReference type="NCBI Taxonomy" id="205694"/>
    <lineage>
        <taxon>Eukaryota</taxon>
        <taxon>Viridiplantae</taxon>
        <taxon>Streptophyta</taxon>
        <taxon>Embryophyta</taxon>
        <taxon>Tracheophyta</taxon>
        <taxon>Spermatophyta</taxon>
        <taxon>Magnoliopsida</taxon>
        <taxon>eudicotyledons</taxon>
        <taxon>Gunneridae</taxon>
        <taxon>Pentapetalae</taxon>
        <taxon>asterids</taxon>
        <taxon>lamiids</taxon>
        <taxon>Lamiales</taxon>
        <taxon>Oleaceae</taxon>
        <taxon>Forsythieae</taxon>
        <taxon>Forsythia</taxon>
    </lineage>
</organism>
<dbReference type="InterPro" id="IPR036787">
    <property type="entry name" value="T_IF-3_N_sf"/>
</dbReference>
<reference evidence="3" key="1">
    <citation type="submission" date="2024-07" db="EMBL/GenBank/DDBJ databases">
        <title>Two chromosome-level genome assemblies of Korean endemic species Abeliophyllum distichum and Forsythia ovata (Oleaceae).</title>
        <authorList>
            <person name="Jang H."/>
        </authorList>
    </citation>
    <scope>NUCLEOTIDE SEQUENCE [LARGE SCALE GENOMIC DNA]</scope>
</reference>
<dbReference type="InterPro" id="IPR019814">
    <property type="entry name" value="Translation_initiation_fac_3_N"/>
</dbReference>
<gene>
    <name evidence="2" type="ORF">Fot_52360</name>
</gene>
<name>A0ABD1PKH3_9LAMI</name>
<proteinExistence type="predicted"/>
<dbReference type="Proteomes" id="UP001604277">
    <property type="component" value="Unassembled WGS sequence"/>
</dbReference>
<dbReference type="Pfam" id="PF05198">
    <property type="entry name" value="IF3_N"/>
    <property type="match status" value="1"/>
</dbReference>
<evidence type="ECO:0000313" key="2">
    <source>
        <dbReference type="EMBL" id="KAL2464404.1"/>
    </source>
</evidence>
<dbReference type="AlphaFoldDB" id="A0ABD1PKH3"/>
<dbReference type="EMBL" id="JBFOLJ010000018">
    <property type="protein sequence ID" value="KAL2464404.1"/>
    <property type="molecule type" value="Genomic_DNA"/>
</dbReference>
<dbReference type="PANTHER" id="PTHR10938">
    <property type="entry name" value="TRANSLATION INITIATION FACTOR IF-3"/>
    <property type="match status" value="1"/>
</dbReference>
<evidence type="ECO:0000259" key="1">
    <source>
        <dbReference type="Pfam" id="PF05198"/>
    </source>
</evidence>
<dbReference type="SUPFAM" id="SSF54364">
    <property type="entry name" value="Translation initiation factor IF3, N-terminal domain"/>
    <property type="match status" value="1"/>
</dbReference>
<dbReference type="Gene3D" id="3.10.20.80">
    <property type="entry name" value="Translation initiation factor 3 (IF-3), N-terminal domain"/>
    <property type="match status" value="1"/>
</dbReference>